<gene>
    <name evidence="2" type="ORF">AAT16_04045</name>
    <name evidence="3" type="ORF">SAMN05216235_0046</name>
</gene>
<evidence type="ECO:0000259" key="1">
    <source>
        <dbReference type="Pfam" id="PF00534"/>
    </source>
</evidence>
<dbReference type="CDD" id="cd03794">
    <property type="entry name" value="GT4_WbuB-like"/>
    <property type="match status" value="1"/>
</dbReference>
<dbReference type="OrthoDB" id="9811902at2"/>
<proteinExistence type="predicted"/>
<dbReference type="Pfam" id="PF00534">
    <property type="entry name" value="Glycos_transf_1"/>
    <property type="match status" value="1"/>
</dbReference>
<evidence type="ECO:0000313" key="2">
    <source>
        <dbReference type="EMBL" id="AKG73456.1"/>
    </source>
</evidence>
<dbReference type="Proteomes" id="UP000183090">
    <property type="component" value="Unassembled WGS sequence"/>
</dbReference>
<reference evidence="3 5" key="3">
    <citation type="submission" date="2016-10" db="EMBL/GenBank/DDBJ databases">
        <authorList>
            <person name="Varghese N."/>
            <person name="Submissions S."/>
        </authorList>
    </citation>
    <scope>NUCLEOTIDE SEQUENCE [LARGE SCALE GENOMIC DNA]</scope>
    <source>
        <strain evidence="3 5">CGMCC 1.6501</strain>
    </source>
</reference>
<accession>A0A0F7HK62</accession>
<evidence type="ECO:0000313" key="3">
    <source>
        <dbReference type="EMBL" id="SFK50849.1"/>
    </source>
</evidence>
<organism evidence="3 5">
    <name type="scientific">Salinicoccus halodurans</name>
    <dbReference type="NCBI Taxonomy" id="407035"/>
    <lineage>
        <taxon>Bacteria</taxon>
        <taxon>Bacillati</taxon>
        <taxon>Bacillota</taxon>
        <taxon>Bacilli</taxon>
        <taxon>Bacillales</taxon>
        <taxon>Staphylococcaceae</taxon>
        <taxon>Salinicoccus</taxon>
    </lineage>
</organism>
<dbReference type="SUPFAM" id="SSF53756">
    <property type="entry name" value="UDP-Glycosyltransferase/glycogen phosphorylase"/>
    <property type="match status" value="1"/>
</dbReference>
<dbReference type="Proteomes" id="UP000034029">
    <property type="component" value="Chromosome"/>
</dbReference>
<keyword evidence="3" id="KW-0808">Transferase</keyword>
<reference evidence="4" key="2">
    <citation type="submission" date="2015-04" db="EMBL/GenBank/DDBJ databases">
        <title>Complete genome sequence of Salinicoccus halodurans strain H3B36, isolated from the Qaidam basin of China.</title>
        <authorList>
            <person name="Ma Y."/>
            <person name="Jiang K."/>
            <person name="Xue Y."/>
        </authorList>
    </citation>
    <scope>NUCLEOTIDE SEQUENCE [LARGE SCALE GENOMIC DNA]</scope>
    <source>
        <strain evidence="4">H3B36</strain>
    </source>
</reference>
<dbReference type="GO" id="GO:0016757">
    <property type="term" value="F:glycosyltransferase activity"/>
    <property type="evidence" value="ECO:0007669"/>
    <property type="project" value="InterPro"/>
</dbReference>
<dbReference type="InterPro" id="IPR001296">
    <property type="entry name" value="Glyco_trans_1"/>
</dbReference>
<dbReference type="Gene3D" id="3.40.50.2000">
    <property type="entry name" value="Glycogen Phosphorylase B"/>
    <property type="match status" value="2"/>
</dbReference>
<dbReference type="EMBL" id="FOTB01000001">
    <property type="protein sequence ID" value="SFK50849.1"/>
    <property type="molecule type" value="Genomic_DNA"/>
</dbReference>
<feature type="domain" description="Glycosyl transferase family 1" evidence="1">
    <location>
        <begin position="222"/>
        <end position="385"/>
    </location>
</feature>
<dbReference type="EMBL" id="CP011366">
    <property type="protein sequence ID" value="AKG73456.1"/>
    <property type="molecule type" value="Genomic_DNA"/>
</dbReference>
<evidence type="ECO:0000313" key="4">
    <source>
        <dbReference type="Proteomes" id="UP000034029"/>
    </source>
</evidence>
<dbReference type="RefSeq" id="WP_046789646.1">
    <property type="nucleotide sequence ID" value="NZ_CP011366.1"/>
</dbReference>
<reference evidence="2 4" key="1">
    <citation type="journal article" date="2015" name="Int. J. Syst. Evol. Microbiol.">
        <title>Complete genome sequence of Salinicoccus halodurans H3B36, isolated from the Qaidam Basin in China.</title>
        <authorList>
            <person name="Jiang K."/>
            <person name="Xue Y."/>
            <person name="Ma Y."/>
        </authorList>
    </citation>
    <scope>NUCLEOTIDE SEQUENCE [LARGE SCALE GENOMIC DNA]</scope>
    <source>
        <strain evidence="2 4">H3B36</strain>
    </source>
</reference>
<sequence>MEKEKDVLFLCQYFYPDAVSSAQLPFETATSLSENGINVDVLAGFPKEYNSSKNVKSKEKLNGFNIKRVKYLQLNRNSFLGRILNYFSFTLSVFLKFYSMKNYKMILVYSNPPILPLVASLSQKIFRTKVAFVSYDVYPEIAYQTKSLSRDSMVGKIMKVVNSIVFNDSINVIALSHEMKELLLQKRQGLKEDKVHVIPNWDTAETTREDNKSNSRLKLTSLKENGKFIVSYFGNLGIAQDVDTVLDTIYKVKNHSKIHFIFAGHGNKVEELKKYVRNNGISNISIYGFLTGEDFEEALKVSDFSIVSLGENLTGLAVPSKTYTYLRAATTVFAIMDKETDIVQDIEKYEAGFHIPHGESQKIIEKMDILIQDKNQLNQMKDNAANLYKEKYKRKLSTDKYTDVIKSILKEDTNVRK</sequence>
<protein>
    <submittedName>
        <fullName evidence="3">UDP-N-acetylglucosamine:LPS N-acetylglucosamine transferase</fullName>
    </submittedName>
</protein>
<dbReference type="PANTHER" id="PTHR12526">
    <property type="entry name" value="GLYCOSYLTRANSFERASE"/>
    <property type="match status" value="1"/>
</dbReference>
<dbReference type="PANTHER" id="PTHR12526:SF630">
    <property type="entry name" value="GLYCOSYLTRANSFERASE"/>
    <property type="match status" value="1"/>
</dbReference>
<evidence type="ECO:0000313" key="5">
    <source>
        <dbReference type="Proteomes" id="UP000183090"/>
    </source>
</evidence>
<keyword evidence="4" id="KW-1185">Reference proteome</keyword>
<name>A0A0F7HK62_9STAP</name>
<dbReference type="KEGG" id="shv:AAT16_04045"/>
<dbReference type="AlphaFoldDB" id="A0A0F7HK62"/>